<dbReference type="Proteomes" id="UP000752696">
    <property type="component" value="Unassembled WGS sequence"/>
</dbReference>
<evidence type="ECO:0000256" key="1">
    <source>
        <dbReference type="SAM" id="MobiDB-lite"/>
    </source>
</evidence>
<feature type="domain" description="DUF7041" evidence="2">
    <location>
        <begin position="42"/>
        <end position="89"/>
    </location>
</feature>
<dbReference type="InterPro" id="IPR055469">
    <property type="entry name" value="DUF7041"/>
</dbReference>
<feature type="compositionally biased region" description="Polar residues" evidence="1">
    <location>
        <begin position="22"/>
        <end position="33"/>
    </location>
</feature>
<feature type="region of interest" description="Disordered" evidence="1">
    <location>
        <begin position="1"/>
        <end position="33"/>
    </location>
</feature>
<feature type="compositionally biased region" description="Polar residues" evidence="1">
    <location>
        <begin position="1"/>
        <end position="11"/>
    </location>
</feature>
<dbReference type="AlphaFoldDB" id="A0A6V7H167"/>
<accession>A0A6V7H167</accession>
<dbReference type="Pfam" id="PF23055">
    <property type="entry name" value="DUF7041"/>
    <property type="match status" value="1"/>
</dbReference>
<protein>
    <recommendedName>
        <fullName evidence="2">DUF7041 domain-containing protein</fullName>
    </recommendedName>
</protein>
<evidence type="ECO:0000313" key="3">
    <source>
        <dbReference type="EMBL" id="CAD1473094.1"/>
    </source>
</evidence>
<keyword evidence="4" id="KW-1185">Reference proteome</keyword>
<reference evidence="3" key="1">
    <citation type="submission" date="2020-07" db="EMBL/GenBank/DDBJ databases">
        <authorList>
            <person name="Nazaruddin N."/>
        </authorList>
    </citation>
    <scope>NUCLEOTIDE SEQUENCE</scope>
</reference>
<organism evidence="3 4">
    <name type="scientific">Heterotrigona itama</name>
    <dbReference type="NCBI Taxonomy" id="395501"/>
    <lineage>
        <taxon>Eukaryota</taxon>
        <taxon>Metazoa</taxon>
        <taxon>Ecdysozoa</taxon>
        <taxon>Arthropoda</taxon>
        <taxon>Hexapoda</taxon>
        <taxon>Insecta</taxon>
        <taxon>Pterygota</taxon>
        <taxon>Neoptera</taxon>
        <taxon>Endopterygota</taxon>
        <taxon>Hymenoptera</taxon>
        <taxon>Apocrita</taxon>
        <taxon>Aculeata</taxon>
        <taxon>Apoidea</taxon>
        <taxon>Anthophila</taxon>
        <taxon>Apidae</taxon>
        <taxon>Heterotrigona</taxon>
    </lineage>
</organism>
<comment type="caution">
    <text evidence="3">The sequence shown here is derived from an EMBL/GenBank/DDBJ whole genome shotgun (WGS) entry which is preliminary data.</text>
</comment>
<evidence type="ECO:0000259" key="2">
    <source>
        <dbReference type="Pfam" id="PF23055"/>
    </source>
</evidence>
<name>A0A6V7H167_9HYME</name>
<sequence>NMATSSPQDSVRPNENKEDTRNPQIGTSEGTSEICTMTLHKLPPFRKENPKFWVIQIESAMHVAKVTSDNTKFHYVISQLEPDILSFSRCRGIPTNLR</sequence>
<feature type="non-terminal residue" evidence="3">
    <location>
        <position position="1"/>
    </location>
</feature>
<proteinExistence type="predicted"/>
<gene>
    <name evidence="3" type="ORF">MHI_LOCUS352551</name>
</gene>
<dbReference type="PANTHER" id="PTHR33327:SF3">
    <property type="entry name" value="RNA-DIRECTED DNA POLYMERASE"/>
    <property type="match status" value="1"/>
</dbReference>
<feature type="compositionally biased region" description="Basic and acidic residues" evidence="1">
    <location>
        <begin position="12"/>
        <end position="21"/>
    </location>
</feature>
<dbReference type="PANTHER" id="PTHR33327">
    <property type="entry name" value="ENDONUCLEASE"/>
    <property type="match status" value="1"/>
</dbReference>
<dbReference type="OrthoDB" id="7616570at2759"/>
<dbReference type="EMBL" id="CAJDYZ010006146">
    <property type="protein sequence ID" value="CAD1473094.1"/>
    <property type="molecule type" value="Genomic_DNA"/>
</dbReference>
<evidence type="ECO:0000313" key="4">
    <source>
        <dbReference type="Proteomes" id="UP000752696"/>
    </source>
</evidence>